<evidence type="ECO:0000313" key="7">
    <source>
        <dbReference type="Proteomes" id="UP001059745"/>
    </source>
</evidence>
<gene>
    <name evidence="6" type="ORF">NYZ96_26915</name>
</gene>
<keyword evidence="4" id="KW-0378">Hydrolase</keyword>
<dbReference type="Gene3D" id="3.20.20.140">
    <property type="entry name" value="Metal-dependent hydrolases"/>
    <property type="match status" value="2"/>
</dbReference>
<organism evidence="6 7">
    <name type="scientific">Burkholderia gladioli</name>
    <name type="common">Pseudomonas marginata</name>
    <name type="synonym">Phytomonas marginata</name>
    <dbReference type="NCBI Taxonomy" id="28095"/>
    <lineage>
        <taxon>Bacteria</taxon>
        <taxon>Pseudomonadati</taxon>
        <taxon>Pseudomonadota</taxon>
        <taxon>Betaproteobacteria</taxon>
        <taxon>Burkholderiales</taxon>
        <taxon>Burkholderiaceae</taxon>
        <taxon>Burkholderia</taxon>
    </lineage>
</organism>
<keyword evidence="3" id="KW-0479">Metal-binding</keyword>
<dbReference type="PANTHER" id="PTHR11409">
    <property type="entry name" value="ADENOSINE DEAMINASE"/>
    <property type="match status" value="1"/>
</dbReference>
<evidence type="ECO:0000256" key="1">
    <source>
        <dbReference type="ARBA" id="ARBA00001947"/>
    </source>
</evidence>
<dbReference type="Proteomes" id="UP001059745">
    <property type="component" value="Chromosome 2"/>
</dbReference>
<evidence type="ECO:0000256" key="5">
    <source>
        <dbReference type="ARBA" id="ARBA00022833"/>
    </source>
</evidence>
<dbReference type="SUPFAM" id="SSF51556">
    <property type="entry name" value="Metallo-dependent hydrolases"/>
    <property type="match status" value="1"/>
</dbReference>
<accession>A0AB38U5B3</accession>
<dbReference type="EMBL" id="CP104215">
    <property type="protein sequence ID" value="UWX75135.1"/>
    <property type="molecule type" value="Genomic_DNA"/>
</dbReference>
<sequence>MIGAPISTPSLLGCALLSSHRVLNCLQSQPFQESAPSEQLRLALYLTHQPWAAREPDHVFDRAWQAYASPPGAPPLMIALRLLADEFLTARHGELHVRLDRFGVWQQSVLSRVSGVPIQAAAHVWPPKDCYLQSIGLPRTFEAHLDARQSHPLLLPHDPLVEEYFHREGLHETHLHLNGSTHAELCWLRALRDPIEETRDFDRRLNDPQRIGQRLRELARSIQPDFSAPLLQQQLFVARQLRSYLIAAALRCLPDDILLPTNSEDLLDRAIGYEPPHHLPGSVDHRRLADLKQPDIATERQWLFHLLDRLRAQPSVALTNMLHVYLLLQNLYYRLLVQSEDQYGFDQFQKLTWTDLREPAEKDYLARLRSMHGPLPTHSRIVYLEGRFAPKKTELENADLLTHILRGYWQYRNGDAAPLDLRELLGAFEGKLREPTQGRFLRLALVAHFVKLPETVDDISYRFQGLRRLLGTQAHALCSLFDSYPLLRRWVRGIDAAANELHAPPEVFASTFRICRAAGVTRRSFHAGEDFHHLLSGIRAMLDAIQLLDFRDGDRIGHGTAMGIDPELWLRRMPAQVRIRKDDWLLDLLAAWQLLRASNETGLAYRVERELTNLSGQLFDREISAVTLDRVMRLRGLSAVYLQQIFSGAASAGDTATLPTATDIVSPLHDGEYAEALRVDEAVRTRRGDCELLWRWLSDEQIRARGRELITVDCAHFTADEYVKLQQALMQEIGKRRVLVETLPTSNVRISQYERFEEHHVFRWMRLPGALKEGDPEIMVSLGSDDPGIFAGELAGEFYQLYAVLRERGLTDKEALRRVAEINERGREYRFHDFAVG</sequence>
<name>A0AB38U5B3_BURGA</name>
<evidence type="ECO:0008006" key="8">
    <source>
        <dbReference type="Google" id="ProtNLM"/>
    </source>
</evidence>
<dbReference type="GO" id="GO:0046103">
    <property type="term" value="P:inosine biosynthetic process"/>
    <property type="evidence" value="ECO:0007669"/>
    <property type="project" value="TreeGrafter"/>
</dbReference>
<comment type="similarity">
    <text evidence="2">Belongs to the metallo-dependent hydrolases superfamily. Adenosine and AMP deaminases family.</text>
</comment>
<dbReference type="PANTHER" id="PTHR11409:SF43">
    <property type="entry name" value="ADENOSINE DEAMINASE"/>
    <property type="match status" value="1"/>
</dbReference>
<dbReference type="GO" id="GO:0046872">
    <property type="term" value="F:metal ion binding"/>
    <property type="evidence" value="ECO:0007669"/>
    <property type="project" value="UniProtKB-KW"/>
</dbReference>
<reference evidence="6" key="1">
    <citation type="submission" date="2022-09" db="EMBL/GenBank/DDBJ databases">
        <title>Genomic of Burkholderia gladioli.</title>
        <authorList>
            <person name="Wu H."/>
        </authorList>
    </citation>
    <scope>NUCLEOTIDE SEQUENCE</scope>
    <source>
        <strain evidence="6">ZN-S4</strain>
    </source>
</reference>
<dbReference type="InterPro" id="IPR032466">
    <property type="entry name" value="Metal_Hydrolase"/>
</dbReference>
<dbReference type="GO" id="GO:0009168">
    <property type="term" value="P:purine ribonucleoside monophosphate biosynthetic process"/>
    <property type="evidence" value="ECO:0007669"/>
    <property type="project" value="InterPro"/>
</dbReference>
<dbReference type="RefSeq" id="WP_103694229.1">
    <property type="nucleotide sequence ID" value="NZ_CADEPP010000018.1"/>
</dbReference>
<evidence type="ECO:0000256" key="4">
    <source>
        <dbReference type="ARBA" id="ARBA00022801"/>
    </source>
</evidence>
<protein>
    <recommendedName>
        <fullName evidence="8">Adenosine deaminase</fullName>
    </recommendedName>
</protein>
<dbReference type="GO" id="GO:0006154">
    <property type="term" value="P:adenosine catabolic process"/>
    <property type="evidence" value="ECO:0007669"/>
    <property type="project" value="TreeGrafter"/>
</dbReference>
<dbReference type="GO" id="GO:0004000">
    <property type="term" value="F:adenosine deaminase activity"/>
    <property type="evidence" value="ECO:0007669"/>
    <property type="project" value="TreeGrafter"/>
</dbReference>
<dbReference type="GO" id="GO:0005829">
    <property type="term" value="C:cytosol"/>
    <property type="evidence" value="ECO:0007669"/>
    <property type="project" value="TreeGrafter"/>
</dbReference>
<keyword evidence="5" id="KW-0862">Zinc</keyword>
<dbReference type="PROSITE" id="PS00485">
    <property type="entry name" value="A_DEAMINASE"/>
    <property type="match status" value="1"/>
</dbReference>
<evidence type="ECO:0000256" key="3">
    <source>
        <dbReference type="ARBA" id="ARBA00022723"/>
    </source>
</evidence>
<dbReference type="AlphaFoldDB" id="A0AB38U5B3"/>
<comment type="cofactor">
    <cofactor evidence="1">
        <name>Zn(2+)</name>
        <dbReference type="ChEBI" id="CHEBI:29105"/>
    </cofactor>
</comment>
<dbReference type="InterPro" id="IPR006330">
    <property type="entry name" value="Ado/ade_deaminase"/>
</dbReference>
<proteinExistence type="inferred from homology"/>
<evidence type="ECO:0000313" key="6">
    <source>
        <dbReference type="EMBL" id="UWX75135.1"/>
    </source>
</evidence>
<dbReference type="InterPro" id="IPR006650">
    <property type="entry name" value="A/AMP_deam_AS"/>
</dbReference>
<dbReference type="GO" id="GO:0043103">
    <property type="term" value="P:hypoxanthine salvage"/>
    <property type="evidence" value="ECO:0007669"/>
    <property type="project" value="TreeGrafter"/>
</dbReference>
<evidence type="ECO:0000256" key="2">
    <source>
        <dbReference type="ARBA" id="ARBA00006676"/>
    </source>
</evidence>